<dbReference type="SUPFAM" id="SSF47802">
    <property type="entry name" value="DNA polymerase beta, N-terminal domain-like"/>
    <property type="match status" value="1"/>
</dbReference>
<evidence type="ECO:0000256" key="15">
    <source>
        <dbReference type="SAM" id="MobiDB-lite"/>
    </source>
</evidence>
<keyword evidence="12 14" id="KW-0539">Nucleus</keyword>
<dbReference type="GO" id="GO:0006308">
    <property type="term" value="P:DNA catabolic process"/>
    <property type="evidence" value="ECO:0007669"/>
    <property type="project" value="UniProtKB-UniRule"/>
</dbReference>
<evidence type="ECO:0000256" key="8">
    <source>
        <dbReference type="ARBA" id="ARBA00022801"/>
    </source>
</evidence>
<comment type="caution">
    <text evidence="17">The sequence shown here is derived from an EMBL/GenBank/DDBJ whole genome shotgun (WGS) entry which is preliminary data.</text>
</comment>
<dbReference type="InterPro" id="IPR027421">
    <property type="entry name" value="DNA_pol_lamdba_lyase_dom_sf"/>
</dbReference>
<dbReference type="InterPro" id="IPR047417">
    <property type="entry name" value="WHD_MUS81"/>
</dbReference>
<organism evidence="17 18">
    <name type="scientific">Vermiconidia calcicola</name>
    <dbReference type="NCBI Taxonomy" id="1690605"/>
    <lineage>
        <taxon>Eukaryota</taxon>
        <taxon>Fungi</taxon>
        <taxon>Dikarya</taxon>
        <taxon>Ascomycota</taxon>
        <taxon>Pezizomycotina</taxon>
        <taxon>Dothideomycetes</taxon>
        <taxon>Dothideomycetidae</taxon>
        <taxon>Mycosphaerellales</taxon>
        <taxon>Extremaceae</taxon>
        <taxon>Vermiconidia</taxon>
    </lineage>
</organism>
<keyword evidence="7 14" id="KW-0227">DNA damage</keyword>
<dbReference type="InterPro" id="IPR011335">
    <property type="entry name" value="Restrct_endonuc-II-like"/>
</dbReference>
<keyword evidence="5 14" id="KW-0479">Metal-binding</keyword>
<evidence type="ECO:0000256" key="1">
    <source>
        <dbReference type="ARBA" id="ARBA00001946"/>
    </source>
</evidence>
<keyword evidence="13" id="KW-0469">Meiosis</keyword>
<dbReference type="FunFam" id="3.40.50.10130:FF:000003">
    <property type="entry name" value="Crossover junction endonuclease MUS81"/>
    <property type="match status" value="1"/>
</dbReference>
<comment type="function">
    <text evidence="14">Interacts with EME1 to form a DNA structure-specific endonuclease with substrate preference for branched DNA structures with a 5'-end at the branch nick. Typical substrates include 3'-flap structures, D-loops, replication forks and nicked Holliday junctions. May be required in mitosis for the processing of stalled or collapsed replication fork intermediates. May be required in meiosis for the repair of meiosis-specific double strand breaks subsequent to single-end invasion (SEI).</text>
</comment>
<evidence type="ECO:0000256" key="9">
    <source>
        <dbReference type="ARBA" id="ARBA00022842"/>
    </source>
</evidence>
<dbReference type="Gene3D" id="1.10.150.110">
    <property type="entry name" value="DNA polymerase beta, N-terminal domain-like"/>
    <property type="match status" value="1"/>
</dbReference>
<evidence type="ECO:0000256" key="12">
    <source>
        <dbReference type="ARBA" id="ARBA00023242"/>
    </source>
</evidence>
<dbReference type="GO" id="GO:0048476">
    <property type="term" value="C:Holliday junction resolvase complex"/>
    <property type="evidence" value="ECO:0007669"/>
    <property type="project" value="UniProtKB-UniRule"/>
</dbReference>
<keyword evidence="6 14" id="KW-0255">Endonuclease</keyword>
<dbReference type="GO" id="GO:0031297">
    <property type="term" value="P:replication fork processing"/>
    <property type="evidence" value="ECO:0007669"/>
    <property type="project" value="UniProtKB-ARBA"/>
</dbReference>
<evidence type="ECO:0000256" key="2">
    <source>
        <dbReference type="ARBA" id="ARBA00004123"/>
    </source>
</evidence>
<keyword evidence="10 14" id="KW-0233">DNA recombination</keyword>
<feature type="region of interest" description="Disordered" evidence="15">
    <location>
        <begin position="81"/>
        <end position="117"/>
    </location>
</feature>
<evidence type="ECO:0000256" key="14">
    <source>
        <dbReference type="RuleBase" id="RU369042"/>
    </source>
</evidence>
<dbReference type="AlphaFoldDB" id="A0AAV9PTN5"/>
<keyword evidence="18" id="KW-1185">Reference proteome</keyword>
<evidence type="ECO:0000259" key="16">
    <source>
        <dbReference type="SMART" id="SM00891"/>
    </source>
</evidence>
<keyword evidence="8 14" id="KW-0378">Hydrolase</keyword>
<dbReference type="GO" id="GO:0003677">
    <property type="term" value="F:DNA binding"/>
    <property type="evidence" value="ECO:0007669"/>
    <property type="project" value="UniProtKB-UniRule"/>
</dbReference>
<dbReference type="SMART" id="SM00891">
    <property type="entry name" value="ERCC4"/>
    <property type="match status" value="1"/>
</dbReference>
<evidence type="ECO:0000313" key="18">
    <source>
        <dbReference type="Proteomes" id="UP001345827"/>
    </source>
</evidence>
<dbReference type="Pfam" id="PF21136">
    <property type="entry name" value="WHD_MUS81"/>
    <property type="match status" value="1"/>
</dbReference>
<comment type="similarity">
    <text evidence="3 14">Belongs to the XPF family.</text>
</comment>
<sequence length="630" mass="70724">MPEDCANPLLAKWLKEWMDKAKEQNTKGYTVYKKAYQSMIACPMRFDHPSEAQQLNGLGPKLCDRLTDLLKKFCEENGLPMPVKGKKRRKQSGLDQEEAEQEEQESPRPKKRKAQPYVPKLRSGAYALIMALATLDQESNQAIPKDELIRLAQPHCDSSFDVPSDPTKFYTAWQSIKTLESKELICTKGHPAKRYYLSDEGWEVAVRMKATLEGDIVPSSRPKDKKKVATRLPSPSRSPSPYALPVVRPDMPVKKSPERRRKAAMAQSRQIVSTSERPVSNVVELLSSPEPRSLAAAPEMGAFSINARNFDVRSVGTGADFDEAIILPTDSFEVRMILDMREVRSTTDRDYISAELKKHGVNPILAALPLGDVLWVAVVNSSYANTLRAANVHAEEGQAGELWIVLEHILERKRLDDLISSIKDGRFREQKFRLHKSGIKNVVYLVEAYSLSAEKSEKYGDAVESAIASMQVVDDVFVKQTSKLDDTIAYLARMTKTLKGRYEKQNIHVIPLRSFEAESASMTLERLRRLSPAKTFGITFSLFGAMCDKSDSMTLRDVYLKMLMCTRGVTGEKAVEIQKIWPTPRALAEAFEAQSRGPQKENMISDRLGNTIPKKKVAKALSAKIAEVWG</sequence>
<dbReference type="GO" id="GO:0000712">
    <property type="term" value="P:resolution of meiotic recombination intermediates"/>
    <property type="evidence" value="ECO:0007669"/>
    <property type="project" value="UniProtKB-ARBA"/>
</dbReference>
<evidence type="ECO:0000256" key="7">
    <source>
        <dbReference type="ARBA" id="ARBA00022763"/>
    </source>
</evidence>
<keyword evidence="4 14" id="KW-0540">Nuclease</keyword>
<feature type="region of interest" description="Disordered" evidence="15">
    <location>
        <begin position="216"/>
        <end position="258"/>
    </location>
</feature>
<dbReference type="EC" id="3.1.22.-" evidence="14"/>
<dbReference type="PANTHER" id="PTHR13451:SF0">
    <property type="entry name" value="CROSSOVER JUNCTION ENDONUCLEASE MUS81"/>
    <property type="match status" value="1"/>
</dbReference>
<dbReference type="InterPro" id="IPR042530">
    <property type="entry name" value="EME1/EME2_C"/>
</dbReference>
<feature type="compositionally biased region" description="Acidic residues" evidence="15">
    <location>
        <begin position="95"/>
        <end position="104"/>
    </location>
</feature>
<evidence type="ECO:0000256" key="6">
    <source>
        <dbReference type="ARBA" id="ARBA00022759"/>
    </source>
</evidence>
<evidence type="ECO:0000256" key="3">
    <source>
        <dbReference type="ARBA" id="ARBA00010015"/>
    </source>
</evidence>
<dbReference type="GO" id="GO:0005634">
    <property type="term" value="C:nucleus"/>
    <property type="evidence" value="ECO:0007669"/>
    <property type="project" value="UniProtKB-SubCell"/>
</dbReference>
<dbReference type="Pfam" id="PF14716">
    <property type="entry name" value="HHH_8"/>
    <property type="match status" value="1"/>
</dbReference>
<name>A0AAV9PTN5_9PEZI</name>
<dbReference type="GO" id="GO:0008821">
    <property type="term" value="F:crossover junction DNA endonuclease activity"/>
    <property type="evidence" value="ECO:0007669"/>
    <property type="project" value="UniProtKB-UniRule"/>
</dbReference>
<evidence type="ECO:0000256" key="13">
    <source>
        <dbReference type="ARBA" id="ARBA00023254"/>
    </source>
</evidence>
<dbReference type="CDD" id="cd20074">
    <property type="entry name" value="XPF_nuclease_Mus81"/>
    <property type="match status" value="1"/>
</dbReference>
<proteinExistence type="inferred from homology"/>
<accession>A0AAV9PTN5</accession>
<dbReference type="Gene3D" id="3.40.50.10130">
    <property type="match status" value="1"/>
</dbReference>
<evidence type="ECO:0000256" key="4">
    <source>
        <dbReference type="ARBA" id="ARBA00022722"/>
    </source>
</evidence>
<comment type="cofactor">
    <cofactor evidence="1 14">
        <name>Mg(2+)</name>
        <dbReference type="ChEBI" id="CHEBI:18420"/>
    </cofactor>
</comment>
<protein>
    <recommendedName>
        <fullName evidence="14">Crossover junction endonuclease MUS81</fullName>
        <ecNumber evidence="14">3.1.22.-</ecNumber>
    </recommendedName>
</protein>
<keyword evidence="9 14" id="KW-0460">Magnesium</keyword>
<dbReference type="CDD" id="cd21036">
    <property type="entry name" value="WH_MUS81"/>
    <property type="match status" value="1"/>
</dbReference>
<dbReference type="GO" id="GO:0031573">
    <property type="term" value="P:mitotic intra-S DNA damage checkpoint signaling"/>
    <property type="evidence" value="ECO:0007669"/>
    <property type="project" value="TreeGrafter"/>
</dbReference>
<evidence type="ECO:0000313" key="17">
    <source>
        <dbReference type="EMBL" id="KAK5527957.1"/>
    </source>
</evidence>
<dbReference type="FunFam" id="1.10.10.10:FF:000307">
    <property type="entry name" value="Crossover junction endonuclease MUS81"/>
    <property type="match status" value="1"/>
</dbReference>
<dbReference type="GO" id="GO:0000727">
    <property type="term" value="P:double-strand break repair via break-induced replication"/>
    <property type="evidence" value="ECO:0007669"/>
    <property type="project" value="UniProtKB-UniRule"/>
</dbReference>
<dbReference type="FunFam" id="1.10.150.110:FF:000001">
    <property type="entry name" value="Putative Crossover junction endonuclease MUS81"/>
    <property type="match status" value="1"/>
</dbReference>
<evidence type="ECO:0000256" key="11">
    <source>
        <dbReference type="ARBA" id="ARBA00023204"/>
    </source>
</evidence>
<comment type="subunit">
    <text evidence="14">Interacts with EME1.</text>
</comment>
<dbReference type="GO" id="GO:0046872">
    <property type="term" value="F:metal ion binding"/>
    <property type="evidence" value="ECO:0007669"/>
    <property type="project" value="UniProtKB-UniRule"/>
</dbReference>
<feature type="domain" description="ERCC4" evidence="16">
    <location>
        <begin position="335"/>
        <end position="450"/>
    </location>
</feature>
<dbReference type="Proteomes" id="UP001345827">
    <property type="component" value="Unassembled WGS sequence"/>
</dbReference>
<gene>
    <name evidence="17" type="primary">MUS81</name>
    <name evidence="17" type="ORF">LTR25_010756</name>
</gene>
<comment type="subcellular location">
    <subcellularLocation>
        <location evidence="2 14">Nucleus</location>
    </subcellularLocation>
</comment>
<dbReference type="InterPro" id="IPR010996">
    <property type="entry name" value="HHH_MUS81"/>
</dbReference>
<dbReference type="PANTHER" id="PTHR13451">
    <property type="entry name" value="CLASS II CROSSOVER JUNCTION ENDONUCLEASE MUS81"/>
    <property type="match status" value="1"/>
</dbReference>
<dbReference type="SUPFAM" id="SSF52980">
    <property type="entry name" value="Restriction endonuclease-like"/>
    <property type="match status" value="1"/>
</dbReference>
<dbReference type="InterPro" id="IPR036388">
    <property type="entry name" value="WH-like_DNA-bd_sf"/>
</dbReference>
<dbReference type="GO" id="GO:0048257">
    <property type="term" value="F:3'-flap endonuclease activity"/>
    <property type="evidence" value="ECO:0007669"/>
    <property type="project" value="TreeGrafter"/>
</dbReference>
<dbReference type="Gene3D" id="1.10.150.670">
    <property type="entry name" value="Crossover junction endonuclease EME1, DNA-binding domain"/>
    <property type="match status" value="1"/>
</dbReference>
<evidence type="ECO:0000256" key="5">
    <source>
        <dbReference type="ARBA" id="ARBA00022723"/>
    </source>
</evidence>
<dbReference type="InterPro" id="IPR033309">
    <property type="entry name" value="Mus81"/>
</dbReference>
<evidence type="ECO:0000256" key="10">
    <source>
        <dbReference type="ARBA" id="ARBA00023172"/>
    </source>
</evidence>
<dbReference type="InterPro" id="IPR006166">
    <property type="entry name" value="ERCC4_domain"/>
</dbReference>
<dbReference type="Gene3D" id="1.10.10.10">
    <property type="entry name" value="Winged helix-like DNA-binding domain superfamily/Winged helix DNA-binding domain"/>
    <property type="match status" value="1"/>
</dbReference>
<keyword evidence="11 14" id="KW-0234">DNA repair</keyword>
<dbReference type="InterPro" id="IPR047416">
    <property type="entry name" value="XPF_nuclease_Mus81"/>
</dbReference>
<dbReference type="EMBL" id="JAXLQG010000030">
    <property type="protein sequence ID" value="KAK5527957.1"/>
    <property type="molecule type" value="Genomic_DNA"/>
</dbReference>
<dbReference type="Pfam" id="PF02732">
    <property type="entry name" value="ERCC4"/>
    <property type="match status" value="1"/>
</dbReference>
<reference evidence="17 18" key="1">
    <citation type="submission" date="2023-06" db="EMBL/GenBank/DDBJ databases">
        <title>Black Yeasts Isolated from many extreme environments.</title>
        <authorList>
            <person name="Coleine C."/>
            <person name="Stajich J.E."/>
            <person name="Selbmann L."/>
        </authorList>
    </citation>
    <scope>NUCLEOTIDE SEQUENCE [LARGE SCALE GENOMIC DNA]</scope>
    <source>
        <strain evidence="17 18">CCFEE 5887</strain>
    </source>
</reference>